<protein>
    <recommendedName>
        <fullName evidence="1">Nucleoside phosphorylase domain-containing protein</fullName>
    </recommendedName>
</protein>
<proteinExistence type="inferred from homology"/>
<dbReference type="SUPFAM" id="SSF53167">
    <property type="entry name" value="Purine and uridine phosphorylases"/>
    <property type="match status" value="1"/>
</dbReference>
<dbReference type="GO" id="GO:0019284">
    <property type="term" value="P:L-methionine salvage from S-adenosylmethionine"/>
    <property type="evidence" value="ECO:0007669"/>
    <property type="project" value="TreeGrafter"/>
</dbReference>
<gene>
    <name evidence="2" type="ORF">LCGC14_1967420</name>
</gene>
<dbReference type="GO" id="GO:0009116">
    <property type="term" value="P:nucleoside metabolic process"/>
    <property type="evidence" value="ECO:0007669"/>
    <property type="project" value="InterPro"/>
</dbReference>
<comment type="caution">
    <text evidence="2">The sequence shown here is derived from an EMBL/GenBank/DDBJ whole genome shotgun (WGS) entry which is preliminary data.</text>
</comment>
<dbReference type="InterPro" id="IPR035994">
    <property type="entry name" value="Nucleoside_phosphorylase_sf"/>
</dbReference>
<dbReference type="EMBL" id="LAZR01021778">
    <property type="protein sequence ID" value="KKL84170.1"/>
    <property type="molecule type" value="Genomic_DNA"/>
</dbReference>
<dbReference type="GO" id="GO:0008930">
    <property type="term" value="F:methylthioadenosine nucleosidase activity"/>
    <property type="evidence" value="ECO:0007669"/>
    <property type="project" value="TreeGrafter"/>
</dbReference>
<dbReference type="CDD" id="cd17766">
    <property type="entry name" value="futalosine_nucleosidase_MqnB"/>
    <property type="match status" value="1"/>
</dbReference>
<dbReference type="InterPro" id="IPR000845">
    <property type="entry name" value="Nucleoside_phosphorylase_d"/>
</dbReference>
<dbReference type="NCBIfam" id="TIGR03664">
    <property type="entry name" value="fut_nucase"/>
    <property type="match status" value="1"/>
</dbReference>
<dbReference type="GO" id="GO:0008782">
    <property type="term" value="F:adenosylhomocysteine nucleosidase activity"/>
    <property type="evidence" value="ECO:0007669"/>
    <property type="project" value="TreeGrafter"/>
</dbReference>
<name>A0A0F9HR67_9ZZZZ</name>
<organism evidence="2">
    <name type="scientific">marine sediment metagenome</name>
    <dbReference type="NCBI Taxonomy" id="412755"/>
    <lineage>
        <taxon>unclassified sequences</taxon>
        <taxon>metagenomes</taxon>
        <taxon>ecological metagenomes</taxon>
    </lineage>
</organism>
<dbReference type="GO" id="GO:0009234">
    <property type="term" value="P:menaquinone biosynthetic process"/>
    <property type="evidence" value="ECO:0007669"/>
    <property type="project" value="InterPro"/>
</dbReference>
<dbReference type="Pfam" id="PF01048">
    <property type="entry name" value="PNP_UDP_1"/>
    <property type="match status" value="1"/>
</dbReference>
<dbReference type="PANTHER" id="PTHR46832:SF2">
    <property type="entry name" value="FUTALOSINE HYDROLASE"/>
    <property type="match status" value="1"/>
</dbReference>
<dbReference type="AlphaFoldDB" id="A0A0F9HR67"/>
<sequence>MSDNKIIGLVSSVPIESALIGRRARKKHKLLPQAWTGILSGRRVVHITSGVGITNAAWATTLLMESFGIGAIVNFGIAGAYPGSGLQVGQVVAATEEVYADTGLVLADGTHDMTSMGIELLKKGSRKLYNTFKLNKSLLKKAKPHVHATGRFLTVAQASGTLKRSHELENRFKAITENMEGAAVAHICARYGVPALELRAISNMVEDRDTSRWQIKPASTNCQSALLEILPKL</sequence>
<dbReference type="GO" id="GO:0005829">
    <property type="term" value="C:cytosol"/>
    <property type="evidence" value="ECO:0007669"/>
    <property type="project" value="TreeGrafter"/>
</dbReference>
<dbReference type="InterPro" id="IPR019963">
    <property type="entry name" value="FL_hydrolase_MqnB"/>
</dbReference>
<dbReference type="PANTHER" id="PTHR46832">
    <property type="entry name" value="5'-METHYLTHIOADENOSINE/S-ADENOSYLHOMOCYSTEINE NUCLEOSIDASE"/>
    <property type="match status" value="1"/>
</dbReference>
<evidence type="ECO:0000259" key="1">
    <source>
        <dbReference type="Pfam" id="PF01048"/>
    </source>
</evidence>
<dbReference type="HAMAP" id="MF_00991">
    <property type="entry name" value="MqnB"/>
    <property type="match status" value="1"/>
</dbReference>
<feature type="domain" description="Nucleoside phosphorylase" evidence="1">
    <location>
        <begin position="30"/>
        <end position="229"/>
    </location>
</feature>
<dbReference type="Gene3D" id="3.40.50.1580">
    <property type="entry name" value="Nucleoside phosphorylase domain"/>
    <property type="match status" value="1"/>
</dbReference>
<accession>A0A0F9HR67</accession>
<reference evidence="2" key="1">
    <citation type="journal article" date="2015" name="Nature">
        <title>Complex archaea that bridge the gap between prokaryotes and eukaryotes.</title>
        <authorList>
            <person name="Spang A."/>
            <person name="Saw J.H."/>
            <person name="Jorgensen S.L."/>
            <person name="Zaremba-Niedzwiedzka K."/>
            <person name="Martijn J."/>
            <person name="Lind A.E."/>
            <person name="van Eijk R."/>
            <person name="Schleper C."/>
            <person name="Guy L."/>
            <person name="Ettema T.J."/>
        </authorList>
    </citation>
    <scope>NUCLEOTIDE SEQUENCE</scope>
</reference>
<evidence type="ECO:0000313" key="2">
    <source>
        <dbReference type="EMBL" id="KKL84170.1"/>
    </source>
</evidence>